<dbReference type="PIRSF" id="PIRSF002122">
    <property type="entry name" value="RPS7p_RPS7a_RPS5e_RPS7o"/>
    <property type="match status" value="1"/>
</dbReference>
<dbReference type="AlphaFoldDB" id="A0A955L0U8"/>
<organism evidence="8 9">
    <name type="scientific">Candidatus Dojkabacteria bacterium</name>
    <dbReference type="NCBI Taxonomy" id="2099670"/>
    <lineage>
        <taxon>Bacteria</taxon>
        <taxon>Candidatus Dojkabacteria</taxon>
    </lineage>
</organism>
<gene>
    <name evidence="6 8" type="primary">rpsG</name>
    <name evidence="8" type="ORF">KC675_01565</name>
</gene>
<dbReference type="GO" id="GO:0015935">
    <property type="term" value="C:small ribosomal subunit"/>
    <property type="evidence" value="ECO:0007669"/>
    <property type="project" value="InterPro"/>
</dbReference>
<dbReference type="InterPro" id="IPR036823">
    <property type="entry name" value="Ribosomal_uS7_dom_sf"/>
</dbReference>
<dbReference type="SUPFAM" id="SSF47973">
    <property type="entry name" value="Ribosomal protein S7"/>
    <property type="match status" value="1"/>
</dbReference>
<reference evidence="8" key="1">
    <citation type="submission" date="2020-04" db="EMBL/GenBank/DDBJ databases">
        <authorList>
            <person name="Zhang T."/>
        </authorList>
    </citation>
    <scope>NUCLEOTIDE SEQUENCE</scope>
    <source>
        <strain evidence="8">HKST-UBA15</strain>
    </source>
</reference>
<evidence type="ECO:0000313" key="8">
    <source>
        <dbReference type="EMBL" id="MCA9379846.1"/>
    </source>
</evidence>
<protein>
    <recommendedName>
        <fullName evidence="6">Small ribosomal subunit protein uS7</fullName>
    </recommendedName>
</protein>
<dbReference type="Gene3D" id="1.10.455.10">
    <property type="entry name" value="Ribosomal protein S7 domain"/>
    <property type="match status" value="1"/>
</dbReference>
<dbReference type="InterPro" id="IPR000235">
    <property type="entry name" value="Ribosomal_uS7"/>
</dbReference>
<sequence length="156" mass="17620">MRGKSIRVRKIAPDAVYGSEVFGKLINYVMVDGKKDVSRKIVYDMLDKLSKETKLEPKAAFDKVMENLRPKVEVRSRRVGGANYQVPVPVSEKRQVDLALRWLVGAARDSRGSKPIAEALYNESLSAINKQGNAYKKREDTHKMAEANKAFGHLTW</sequence>
<evidence type="ECO:0000256" key="2">
    <source>
        <dbReference type="ARBA" id="ARBA00022730"/>
    </source>
</evidence>
<keyword evidence="4 6" id="KW-0689">Ribosomal protein</keyword>
<comment type="subunit">
    <text evidence="6">Part of the 30S ribosomal subunit. Contacts proteins S9 and S11.</text>
</comment>
<reference evidence="8" key="2">
    <citation type="journal article" date="2021" name="Microbiome">
        <title>Successional dynamics and alternative stable states in a saline activated sludge microbial community over 9 years.</title>
        <authorList>
            <person name="Wang Y."/>
            <person name="Ye J."/>
            <person name="Ju F."/>
            <person name="Liu L."/>
            <person name="Boyd J.A."/>
            <person name="Deng Y."/>
            <person name="Parks D.H."/>
            <person name="Jiang X."/>
            <person name="Yin X."/>
            <person name="Woodcroft B.J."/>
            <person name="Tyson G.W."/>
            <person name="Hugenholtz P."/>
            <person name="Polz M.F."/>
            <person name="Zhang T."/>
        </authorList>
    </citation>
    <scope>NUCLEOTIDE SEQUENCE</scope>
    <source>
        <strain evidence="8">HKST-UBA15</strain>
    </source>
</reference>
<name>A0A955L0U8_9BACT</name>
<comment type="similarity">
    <text evidence="1 6">Belongs to the universal ribosomal protein uS7 family.</text>
</comment>
<dbReference type="Proteomes" id="UP000745577">
    <property type="component" value="Unassembled WGS sequence"/>
</dbReference>
<feature type="domain" description="Small ribosomal subunit protein uS7" evidence="7">
    <location>
        <begin position="2"/>
        <end position="149"/>
    </location>
</feature>
<dbReference type="GO" id="GO:0003735">
    <property type="term" value="F:structural constituent of ribosome"/>
    <property type="evidence" value="ECO:0007669"/>
    <property type="project" value="InterPro"/>
</dbReference>
<dbReference type="EMBL" id="JAGQLL010000015">
    <property type="protein sequence ID" value="MCA9379846.1"/>
    <property type="molecule type" value="Genomic_DNA"/>
</dbReference>
<keyword evidence="6" id="KW-0820">tRNA-binding</keyword>
<dbReference type="Pfam" id="PF00177">
    <property type="entry name" value="Ribosomal_S7"/>
    <property type="match status" value="1"/>
</dbReference>
<evidence type="ECO:0000313" key="9">
    <source>
        <dbReference type="Proteomes" id="UP000745577"/>
    </source>
</evidence>
<evidence type="ECO:0000256" key="4">
    <source>
        <dbReference type="ARBA" id="ARBA00022980"/>
    </source>
</evidence>
<dbReference type="GO" id="GO:0006412">
    <property type="term" value="P:translation"/>
    <property type="evidence" value="ECO:0007669"/>
    <property type="project" value="UniProtKB-UniRule"/>
</dbReference>
<evidence type="ECO:0000259" key="7">
    <source>
        <dbReference type="Pfam" id="PF00177"/>
    </source>
</evidence>
<accession>A0A955L0U8</accession>
<dbReference type="InterPro" id="IPR005717">
    <property type="entry name" value="Ribosomal_uS7_bac/org-type"/>
</dbReference>
<dbReference type="GO" id="GO:0019843">
    <property type="term" value="F:rRNA binding"/>
    <property type="evidence" value="ECO:0007669"/>
    <property type="project" value="UniProtKB-UniRule"/>
</dbReference>
<dbReference type="InterPro" id="IPR023798">
    <property type="entry name" value="Ribosomal_uS7_dom"/>
</dbReference>
<dbReference type="NCBIfam" id="TIGR01029">
    <property type="entry name" value="rpsG_bact"/>
    <property type="match status" value="1"/>
</dbReference>
<evidence type="ECO:0000256" key="5">
    <source>
        <dbReference type="ARBA" id="ARBA00023274"/>
    </source>
</evidence>
<dbReference type="GO" id="GO:0000049">
    <property type="term" value="F:tRNA binding"/>
    <property type="evidence" value="ECO:0007669"/>
    <property type="project" value="UniProtKB-UniRule"/>
</dbReference>
<evidence type="ECO:0000256" key="1">
    <source>
        <dbReference type="ARBA" id="ARBA00007151"/>
    </source>
</evidence>
<comment type="caution">
    <text evidence="8">The sequence shown here is derived from an EMBL/GenBank/DDBJ whole genome shotgun (WGS) entry which is preliminary data.</text>
</comment>
<evidence type="ECO:0000256" key="3">
    <source>
        <dbReference type="ARBA" id="ARBA00022884"/>
    </source>
</evidence>
<proteinExistence type="inferred from homology"/>
<comment type="function">
    <text evidence="6">One of the primary rRNA binding proteins, it binds directly to 16S rRNA where it nucleates assembly of the head domain of the 30S subunit. Is located at the subunit interface close to the decoding center, probably blocks exit of the E-site tRNA.</text>
</comment>
<keyword evidence="5 6" id="KW-0687">Ribonucleoprotein</keyword>
<dbReference type="HAMAP" id="MF_00480_B">
    <property type="entry name" value="Ribosomal_uS7_B"/>
    <property type="match status" value="1"/>
</dbReference>
<dbReference type="CDD" id="cd14869">
    <property type="entry name" value="uS7_Bacteria"/>
    <property type="match status" value="1"/>
</dbReference>
<keyword evidence="3 6" id="KW-0694">RNA-binding</keyword>
<dbReference type="PANTHER" id="PTHR11205">
    <property type="entry name" value="RIBOSOMAL PROTEIN S7"/>
    <property type="match status" value="1"/>
</dbReference>
<evidence type="ECO:0000256" key="6">
    <source>
        <dbReference type="HAMAP-Rule" id="MF_00480"/>
    </source>
</evidence>
<keyword evidence="2 6" id="KW-0699">rRNA-binding</keyword>